<keyword evidence="11" id="KW-1160">Virus entry into host cell</keyword>
<dbReference type="RefSeq" id="YP_009362857.1">
    <property type="nucleotide sequence ID" value="NC_034626.1"/>
</dbReference>
<evidence type="ECO:0000256" key="9">
    <source>
        <dbReference type="ARBA" id="ARBA00022921"/>
    </source>
</evidence>
<evidence type="ECO:0000313" key="14">
    <source>
        <dbReference type="Proteomes" id="UP000201453"/>
    </source>
</evidence>
<sequence length="593" mass="64235">MAKRKAEDINLVYPFSAKRITIIPPFYSINGFTDEGGELMLKTAQPLDFTKDGKLQIKMGVGLTLGADGSLQAPGDSNVTVAPPLQNIKGNVSVKLGEGTIMKDDALSVDVQSPLQIYNSKVGLKTDDSLEVKENKLCVSLDSPLQLTENGISIKTGKGLTISDNSLQADPYVGVRPLYTSGNQIYLNYGQGLFLQDEKIEVKTADPISLDPTKGITLKIGNGLQINNQGAIEASASNLNIKEPLIVENGKVTLDTAYPLYIKDGKLSFKPGRGVKIVGDSLELKIGFGLGFDYSGLVLKMAAPLYADAYGLHVRTGPGVEINSNYIQAACESPITLNAKGKIALSYGSGLDINATNQLIIKKSSGLAFENNALTLDLGLGMEFEGNTIQPKLGFGLLFDKENKLSTKDCGFWTGPIPKPNVWGNQGIFNISLTRLGPSVFGNLQITGIESKKMITGEDEVLSIALYFDQNGELCENSDLKTADWGCKEGNQVTSNKSNPTHNKLFMMPNSKAYPPTSKPALTNRIFLPTSVYDEKDEFKTIMCKIGLNQVPANANKEKYGLFITWGPFFKTPVEFRTGVVTFSYLAEEIESE</sequence>
<evidence type="ECO:0000259" key="12">
    <source>
        <dbReference type="Pfam" id="PF00541"/>
    </source>
</evidence>
<comment type="similarity">
    <text evidence="3">Belongs to the adenoviridae fiber family.</text>
</comment>
<keyword evidence="7" id="KW-1161">Viral attachment to host cell</keyword>
<dbReference type="InterPro" id="IPR009013">
    <property type="entry name" value="Attachment_protein_shaft_sf"/>
</dbReference>
<dbReference type="GeneID" id="32878762"/>
<evidence type="ECO:0000256" key="8">
    <source>
        <dbReference type="ARBA" id="ARBA00022844"/>
    </source>
</evidence>
<dbReference type="EMBL" id="KX961095">
    <property type="protein sequence ID" value="ARQ79765.1"/>
    <property type="molecule type" value="Genomic_DNA"/>
</dbReference>
<dbReference type="SUPFAM" id="SSF49835">
    <property type="entry name" value="Virus attachment protein globular domain"/>
    <property type="match status" value="1"/>
</dbReference>
<dbReference type="GO" id="GO:0007155">
    <property type="term" value="P:cell adhesion"/>
    <property type="evidence" value="ECO:0007669"/>
    <property type="project" value="InterPro"/>
</dbReference>
<keyword evidence="9" id="KW-0426">Late protein</keyword>
<evidence type="ECO:0000256" key="7">
    <source>
        <dbReference type="ARBA" id="ARBA00022804"/>
    </source>
</evidence>
<evidence type="ECO:0000256" key="5">
    <source>
        <dbReference type="ARBA" id="ARBA00022562"/>
    </source>
</evidence>
<dbReference type="OrthoDB" id="14820at10239"/>
<comment type="subcellular location">
    <subcellularLocation>
        <location evidence="1">Host nucleus</location>
    </subcellularLocation>
    <subcellularLocation>
        <location evidence="2">Virion</location>
    </subcellularLocation>
</comment>
<evidence type="ECO:0000256" key="1">
    <source>
        <dbReference type="ARBA" id="ARBA00004147"/>
    </source>
</evidence>
<feature type="domain" description="Adenoviral fibre protein knob" evidence="12">
    <location>
        <begin position="411"/>
        <end position="589"/>
    </location>
</feature>
<dbReference type="GO" id="GO:0098671">
    <property type="term" value="P:adhesion receptor-mediated virion attachment to host cell"/>
    <property type="evidence" value="ECO:0007669"/>
    <property type="project" value="UniProtKB-KW"/>
</dbReference>
<keyword evidence="6" id="KW-0945">Host-virus interaction</keyword>
<keyword evidence="14" id="KW-1185">Reference proteome</keyword>
<dbReference type="GO" id="GO:0046718">
    <property type="term" value="P:symbiont entry into host cell"/>
    <property type="evidence" value="ECO:0007669"/>
    <property type="project" value="UniProtKB-KW"/>
</dbReference>
<dbReference type="InterPro" id="IPR008982">
    <property type="entry name" value="Adenovirus_pIV-like_att"/>
</dbReference>
<reference evidence="13 14" key="1">
    <citation type="journal article" date="2017" name="J. Gen. Virol.">
        <title>Novel bat adenoviruses with low G+C content shed new light on the evolution of adenoviruses.</title>
        <authorList>
            <person name="Tan B."/>
            <person name="Yang X.L."/>
            <person name="Ge X.Y."/>
            <person name="Peng C."/>
            <person name="Liu H.Z."/>
            <person name="Zhang Y.Z."/>
            <person name="Zhang L.B."/>
            <person name="Shi Z.L."/>
        </authorList>
    </citation>
    <scope>NUCLEOTIDE SEQUENCE [LARGE SCALE GENOMIC DNA]</scope>
    <source>
        <strain evidence="13">WIV17</strain>
    </source>
</reference>
<dbReference type="InterPro" id="IPR000939">
    <property type="entry name" value="Adenobir_fibre_prot_rpt/shaft"/>
</dbReference>
<evidence type="ECO:0000256" key="10">
    <source>
        <dbReference type="ARBA" id="ARBA00023165"/>
    </source>
</evidence>
<dbReference type="PRINTS" id="PR00307">
    <property type="entry name" value="ADENOVSFIBRE"/>
</dbReference>
<dbReference type="Gene3D" id="6.20.10.20">
    <property type="match status" value="2"/>
</dbReference>
<accession>A0A1X9RIT2</accession>
<evidence type="ECO:0000256" key="6">
    <source>
        <dbReference type="ARBA" id="ARBA00022581"/>
    </source>
</evidence>
<evidence type="ECO:0000256" key="3">
    <source>
        <dbReference type="ARBA" id="ARBA00006685"/>
    </source>
</evidence>
<dbReference type="Gene3D" id="2.10.25.20">
    <property type="entry name" value="reovirus attachment protein sigma1, domain 1"/>
    <property type="match status" value="3"/>
</dbReference>
<dbReference type="Pfam" id="PF00608">
    <property type="entry name" value="Adeno_shaft"/>
    <property type="match status" value="7"/>
</dbReference>
<evidence type="ECO:0000313" key="13">
    <source>
        <dbReference type="EMBL" id="ARQ79765.1"/>
    </source>
</evidence>
<dbReference type="SUPFAM" id="SSF51225">
    <property type="entry name" value="Fibre shaft of virus attachment proteins"/>
    <property type="match status" value="4"/>
</dbReference>
<dbReference type="Pfam" id="PF00541">
    <property type="entry name" value="Adeno_knob"/>
    <property type="match status" value="1"/>
</dbReference>
<proteinExistence type="inferred from homology"/>
<evidence type="ECO:0000256" key="11">
    <source>
        <dbReference type="ARBA" id="ARBA00023296"/>
    </source>
</evidence>
<keyword evidence="5" id="KW-1048">Host nucleus</keyword>
<name>A0A1X9RIT2_9ADEN</name>
<dbReference type="GO" id="GO:0042025">
    <property type="term" value="C:host cell nucleus"/>
    <property type="evidence" value="ECO:0007669"/>
    <property type="project" value="UniProtKB-SubCell"/>
</dbReference>
<dbReference type="KEGG" id="vg:32878762"/>
<evidence type="ECO:0000256" key="4">
    <source>
        <dbReference type="ARBA" id="ARBA00022561"/>
    </source>
</evidence>
<evidence type="ECO:0000256" key="2">
    <source>
        <dbReference type="ARBA" id="ARBA00004328"/>
    </source>
</evidence>
<dbReference type="Proteomes" id="UP000201453">
    <property type="component" value="Segment"/>
</dbReference>
<dbReference type="InterPro" id="IPR000978">
    <property type="entry name" value="Adeno_fibre_knob"/>
</dbReference>
<dbReference type="InterPro" id="IPR000931">
    <property type="entry name" value="Adeno_fibre"/>
</dbReference>
<dbReference type="Gene3D" id="2.60.90.10">
    <property type="entry name" value="Adenovirus pIV-related, attachment domain"/>
    <property type="match status" value="1"/>
</dbReference>
<organism evidence="13 14">
    <name type="scientific">Bat mastadenovirus WIV17</name>
    <dbReference type="NCBI Taxonomy" id="1986505"/>
    <lineage>
        <taxon>Viruses</taxon>
        <taxon>Varidnaviria</taxon>
        <taxon>Bamfordvirae</taxon>
        <taxon>Preplasmiviricota</taxon>
        <taxon>Polisuviricotina</taxon>
        <taxon>Pharingeaviricetes</taxon>
        <taxon>Rowavirales</taxon>
        <taxon>Adenoviridae</taxon>
        <taxon>Mastadenovirus</taxon>
        <taxon>Mastadenovirus pteropodidae</taxon>
    </lineage>
</organism>
<dbReference type="GO" id="GO:0019028">
    <property type="term" value="C:viral capsid"/>
    <property type="evidence" value="ECO:0007669"/>
    <property type="project" value="UniProtKB-KW"/>
</dbReference>
<keyword evidence="10" id="KW-1233">Viral attachment to host adhesion receptor</keyword>
<protein>
    <submittedName>
        <fullName evidence="13">Fiber</fullName>
    </submittedName>
</protein>
<keyword evidence="4" id="KW-0167">Capsid protein</keyword>
<keyword evidence="8" id="KW-0946">Virion</keyword>